<dbReference type="PRINTS" id="PR00463">
    <property type="entry name" value="EP450I"/>
</dbReference>
<dbReference type="GO" id="GO:0006629">
    <property type="term" value="P:lipid metabolic process"/>
    <property type="evidence" value="ECO:0007669"/>
    <property type="project" value="UniProtKB-ARBA"/>
</dbReference>
<keyword evidence="7" id="KW-0812">Transmembrane</keyword>
<evidence type="ECO:0000256" key="2">
    <source>
        <dbReference type="ARBA" id="ARBA00022723"/>
    </source>
</evidence>
<keyword evidence="9" id="KW-1185">Reference proteome</keyword>
<sequence length="523" mass="59728">MIEKLSLNPILTSFDHHLMQWPELYLAVICLILSIIWYSKTKNDYYMHWPIVGVLPSILRNAHRMHDWSVETCRALGCTIRARGPTFCRWELLFTCDPRNVEYILKTNVTNFPKGEEYLEAFDVLGDGLFNVDSELWQIQRSMARKAFASNDFRGTICRLSKKVVEEELVPLLSNAARESSVVDLDDIFMRFTFHTTIIVIFGRDPKSLSAGVKDHELANALDAVLEAIFRRHVNPRIWWKLCRLLRVGEERKLVKAWKAIDIHMAHYISLKKAEAITGSEQADLMATYVNFQKESKDFSSNDKFLRDTALTFLLGGRDTTGTTLTWFFHALSNNPHVEAKVLEELKNVACKDSNVELGQRANTPWVFNSEDLKRLVYLHAALCEAMRLYPSPSLNRKGVLREDVLPDGTVVKPGLMVITSTYAMARMECVWGKDCSEFKPERWIDEHGKLSKEPMTKFFTFGAGPRICLGKEMAFTLMKAAVAAVLFNFQVEVIEGQTVCPKASLVLRMKNGLMAKIKERVS</sequence>
<dbReference type="GO" id="GO:0016705">
    <property type="term" value="F:oxidoreductase activity, acting on paired donors, with incorporation or reduction of molecular oxygen"/>
    <property type="evidence" value="ECO:0007669"/>
    <property type="project" value="InterPro"/>
</dbReference>
<keyword evidence="5 6" id="KW-0349">Heme</keyword>
<dbReference type="EMBL" id="KZ305038">
    <property type="protein sequence ID" value="PIA42190.1"/>
    <property type="molecule type" value="Genomic_DNA"/>
</dbReference>
<evidence type="ECO:0000256" key="4">
    <source>
        <dbReference type="ARBA" id="ARBA00023004"/>
    </source>
</evidence>
<feature type="transmembrane region" description="Helical" evidence="7">
    <location>
        <begin position="20"/>
        <end position="38"/>
    </location>
</feature>
<dbReference type="Proteomes" id="UP000230069">
    <property type="component" value="Unassembled WGS sequence"/>
</dbReference>
<keyword evidence="6" id="KW-0503">Monooxygenase</keyword>
<dbReference type="PROSITE" id="PS00086">
    <property type="entry name" value="CYTOCHROME_P450"/>
    <property type="match status" value="1"/>
</dbReference>
<dbReference type="GO" id="GO:0004497">
    <property type="term" value="F:monooxygenase activity"/>
    <property type="evidence" value="ECO:0007669"/>
    <property type="project" value="UniProtKB-KW"/>
</dbReference>
<comment type="similarity">
    <text evidence="1 6">Belongs to the cytochrome P450 family.</text>
</comment>
<dbReference type="Pfam" id="PF00067">
    <property type="entry name" value="p450"/>
    <property type="match status" value="1"/>
</dbReference>
<dbReference type="CDD" id="cd11064">
    <property type="entry name" value="CYP86A"/>
    <property type="match status" value="1"/>
</dbReference>
<evidence type="ECO:0000256" key="7">
    <source>
        <dbReference type="SAM" id="Phobius"/>
    </source>
</evidence>
<dbReference type="STRING" id="218851.A0A2G5DF80"/>
<gene>
    <name evidence="8" type="ORF">AQUCO_02100215v1</name>
</gene>
<dbReference type="GO" id="GO:0044550">
    <property type="term" value="P:secondary metabolite biosynthetic process"/>
    <property type="evidence" value="ECO:0007669"/>
    <property type="project" value="UniProtKB-ARBA"/>
</dbReference>
<dbReference type="SUPFAM" id="SSF48264">
    <property type="entry name" value="Cytochrome P450"/>
    <property type="match status" value="1"/>
</dbReference>
<dbReference type="InterPro" id="IPR001128">
    <property type="entry name" value="Cyt_P450"/>
</dbReference>
<keyword evidence="3 6" id="KW-0560">Oxidoreductase</keyword>
<keyword evidence="7" id="KW-1133">Transmembrane helix</keyword>
<comment type="cofactor">
    <cofactor evidence="5">
        <name>heme</name>
        <dbReference type="ChEBI" id="CHEBI:30413"/>
    </cofactor>
</comment>
<dbReference type="AlphaFoldDB" id="A0A2G5DF80"/>
<evidence type="ECO:0000256" key="5">
    <source>
        <dbReference type="PIRSR" id="PIRSR602401-1"/>
    </source>
</evidence>
<dbReference type="InParanoid" id="A0A2G5DF80"/>
<evidence type="ECO:0000256" key="1">
    <source>
        <dbReference type="ARBA" id="ARBA00010617"/>
    </source>
</evidence>
<reference evidence="8 9" key="1">
    <citation type="submission" date="2017-09" db="EMBL/GenBank/DDBJ databases">
        <title>WGS assembly of Aquilegia coerulea Goldsmith.</title>
        <authorList>
            <person name="Hodges S."/>
            <person name="Kramer E."/>
            <person name="Nordborg M."/>
            <person name="Tomkins J."/>
            <person name="Borevitz J."/>
            <person name="Derieg N."/>
            <person name="Yan J."/>
            <person name="Mihaltcheva S."/>
            <person name="Hayes R.D."/>
            <person name="Rokhsar D."/>
        </authorList>
    </citation>
    <scope>NUCLEOTIDE SEQUENCE [LARGE SCALE GENOMIC DNA]</scope>
    <source>
        <strain evidence="9">cv. Goldsmith</strain>
    </source>
</reference>
<dbReference type="GO" id="GO:0020037">
    <property type="term" value="F:heme binding"/>
    <property type="evidence" value="ECO:0007669"/>
    <property type="project" value="InterPro"/>
</dbReference>
<dbReference type="PANTHER" id="PTHR24296">
    <property type="entry name" value="CYTOCHROME P450"/>
    <property type="match status" value="1"/>
</dbReference>
<name>A0A2G5DF80_AQUCA</name>
<keyword evidence="2 5" id="KW-0479">Metal-binding</keyword>
<organism evidence="8 9">
    <name type="scientific">Aquilegia coerulea</name>
    <name type="common">Rocky mountain columbine</name>
    <dbReference type="NCBI Taxonomy" id="218851"/>
    <lineage>
        <taxon>Eukaryota</taxon>
        <taxon>Viridiplantae</taxon>
        <taxon>Streptophyta</taxon>
        <taxon>Embryophyta</taxon>
        <taxon>Tracheophyta</taxon>
        <taxon>Spermatophyta</taxon>
        <taxon>Magnoliopsida</taxon>
        <taxon>Ranunculales</taxon>
        <taxon>Ranunculaceae</taxon>
        <taxon>Thalictroideae</taxon>
        <taxon>Aquilegia</taxon>
    </lineage>
</organism>
<dbReference type="InterPro" id="IPR036396">
    <property type="entry name" value="Cyt_P450_sf"/>
</dbReference>
<dbReference type="InterPro" id="IPR017972">
    <property type="entry name" value="Cyt_P450_CS"/>
</dbReference>
<evidence type="ECO:0000256" key="6">
    <source>
        <dbReference type="RuleBase" id="RU000461"/>
    </source>
</evidence>
<dbReference type="InterPro" id="IPR002401">
    <property type="entry name" value="Cyt_P450_E_grp-I"/>
</dbReference>
<accession>A0A2G5DF80</accession>
<dbReference type="GO" id="GO:0005506">
    <property type="term" value="F:iron ion binding"/>
    <property type="evidence" value="ECO:0007669"/>
    <property type="project" value="InterPro"/>
</dbReference>
<dbReference type="OrthoDB" id="1470350at2759"/>
<feature type="binding site" description="axial binding residue" evidence="5">
    <location>
        <position position="469"/>
    </location>
    <ligand>
        <name>heme</name>
        <dbReference type="ChEBI" id="CHEBI:30413"/>
    </ligand>
    <ligandPart>
        <name>Fe</name>
        <dbReference type="ChEBI" id="CHEBI:18248"/>
    </ligandPart>
</feature>
<dbReference type="PRINTS" id="PR00385">
    <property type="entry name" value="P450"/>
</dbReference>
<evidence type="ECO:0000256" key="3">
    <source>
        <dbReference type="ARBA" id="ARBA00023002"/>
    </source>
</evidence>
<evidence type="ECO:0000313" key="9">
    <source>
        <dbReference type="Proteomes" id="UP000230069"/>
    </source>
</evidence>
<protein>
    <recommendedName>
        <fullName evidence="10">Cytochrome P450</fullName>
    </recommendedName>
</protein>
<dbReference type="Gene3D" id="1.10.630.10">
    <property type="entry name" value="Cytochrome P450"/>
    <property type="match status" value="1"/>
</dbReference>
<keyword evidence="7" id="KW-0472">Membrane</keyword>
<evidence type="ECO:0000313" key="8">
    <source>
        <dbReference type="EMBL" id="PIA42190.1"/>
    </source>
</evidence>
<keyword evidence="4 5" id="KW-0408">Iron</keyword>
<evidence type="ECO:0008006" key="10">
    <source>
        <dbReference type="Google" id="ProtNLM"/>
    </source>
</evidence>
<proteinExistence type="inferred from homology"/>